<organism evidence="8">
    <name type="scientific">viral metagenome</name>
    <dbReference type="NCBI Taxonomy" id="1070528"/>
    <lineage>
        <taxon>unclassified sequences</taxon>
        <taxon>metagenomes</taxon>
        <taxon>organismal metagenomes</taxon>
    </lineage>
</organism>
<evidence type="ECO:0000256" key="3">
    <source>
        <dbReference type="ARBA" id="ARBA00022692"/>
    </source>
</evidence>
<evidence type="ECO:0000256" key="4">
    <source>
        <dbReference type="ARBA" id="ARBA00022737"/>
    </source>
</evidence>
<comment type="subcellular location">
    <subcellularLocation>
        <location evidence="1">Endomembrane system</location>
        <topology evidence="1">Multi-pass membrane protein</topology>
    </subcellularLocation>
</comment>
<dbReference type="EMBL" id="MN739730">
    <property type="protein sequence ID" value="QHT23348.1"/>
    <property type="molecule type" value="Genomic_DNA"/>
</dbReference>
<dbReference type="Pfam" id="PF00230">
    <property type="entry name" value="MIP"/>
    <property type="match status" value="1"/>
</dbReference>
<keyword evidence="4" id="KW-0677">Repeat</keyword>
<evidence type="ECO:0000256" key="7">
    <source>
        <dbReference type="SAM" id="Phobius"/>
    </source>
</evidence>
<keyword evidence="6 7" id="KW-0472">Membrane</keyword>
<protein>
    <recommendedName>
        <fullName evidence="9">Major intrinsic protein</fullName>
    </recommendedName>
</protein>
<dbReference type="GO" id="GO:0015250">
    <property type="term" value="F:water channel activity"/>
    <property type="evidence" value="ECO:0007669"/>
    <property type="project" value="TreeGrafter"/>
</dbReference>
<dbReference type="GO" id="GO:0019755">
    <property type="term" value="P:one-carbon compound transport"/>
    <property type="evidence" value="ECO:0007669"/>
    <property type="project" value="UniProtKB-ARBA"/>
</dbReference>
<dbReference type="InterPro" id="IPR034294">
    <property type="entry name" value="Aquaporin_transptr"/>
</dbReference>
<evidence type="ECO:0000256" key="6">
    <source>
        <dbReference type="ARBA" id="ARBA00023136"/>
    </source>
</evidence>
<evidence type="ECO:0008006" key="9">
    <source>
        <dbReference type="Google" id="ProtNLM"/>
    </source>
</evidence>
<evidence type="ECO:0000256" key="2">
    <source>
        <dbReference type="ARBA" id="ARBA00022448"/>
    </source>
</evidence>
<reference evidence="8" key="1">
    <citation type="journal article" date="2020" name="Nature">
        <title>Giant virus diversity and host interactions through global metagenomics.</title>
        <authorList>
            <person name="Schulz F."/>
            <person name="Roux S."/>
            <person name="Paez-Espino D."/>
            <person name="Jungbluth S."/>
            <person name="Walsh D.A."/>
            <person name="Denef V.J."/>
            <person name="McMahon K.D."/>
            <person name="Konstantinidis K.T."/>
            <person name="Eloe-Fadrosh E.A."/>
            <person name="Kyrpides N.C."/>
            <person name="Woyke T."/>
        </authorList>
    </citation>
    <scope>NUCLEOTIDE SEQUENCE</scope>
    <source>
        <strain evidence="8">GVMAG-M-3300023179-116</strain>
    </source>
</reference>
<evidence type="ECO:0000256" key="5">
    <source>
        <dbReference type="ARBA" id="ARBA00022989"/>
    </source>
</evidence>
<dbReference type="SUPFAM" id="SSF81338">
    <property type="entry name" value="Aquaporin-like"/>
    <property type="match status" value="1"/>
</dbReference>
<proteinExistence type="predicted"/>
<dbReference type="GO" id="GO:0005737">
    <property type="term" value="C:cytoplasm"/>
    <property type="evidence" value="ECO:0007669"/>
    <property type="project" value="UniProtKB-ARBA"/>
</dbReference>
<dbReference type="PANTHER" id="PTHR45665:SF9">
    <property type="entry name" value="AQUAPORIN-8"/>
    <property type="match status" value="1"/>
</dbReference>
<feature type="transmembrane region" description="Helical" evidence="7">
    <location>
        <begin position="12"/>
        <end position="37"/>
    </location>
</feature>
<sequence>MNKYLIEFLGTALLVFVVLYTGNYLAIGATLAIIVLIGGKISGGAYNPAVAIGMGMAGKIPKTAIVPYCVVEILGALLALWLYKSIIKGKGRNK</sequence>
<dbReference type="GO" id="GO:0012505">
    <property type="term" value="C:endomembrane system"/>
    <property type="evidence" value="ECO:0007669"/>
    <property type="project" value="UniProtKB-SubCell"/>
</dbReference>
<keyword evidence="3 7" id="KW-0812">Transmembrane</keyword>
<dbReference type="Gene3D" id="1.20.1080.10">
    <property type="entry name" value="Glycerol uptake facilitator protein"/>
    <property type="match status" value="1"/>
</dbReference>
<keyword evidence="5 7" id="KW-1133">Transmembrane helix</keyword>
<evidence type="ECO:0000256" key="1">
    <source>
        <dbReference type="ARBA" id="ARBA00004127"/>
    </source>
</evidence>
<dbReference type="InterPro" id="IPR000425">
    <property type="entry name" value="MIP"/>
</dbReference>
<name>A0A6C0E3J7_9ZZZZ</name>
<dbReference type="GO" id="GO:0016020">
    <property type="term" value="C:membrane"/>
    <property type="evidence" value="ECO:0007669"/>
    <property type="project" value="InterPro"/>
</dbReference>
<feature type="transmembrane region" description="Helical" evidence="7">
    <location>
        <begin position="65"/>
        <end position="83"/>
    </location>
</feature>
<dbReference type="PANTHER" id="PTHR45665">
    <property type="entry name" value="AQUAPORIN-8"/>
    <property type="match status" value="1"/>
</dbReference>
<dbReference type="InterPro" id="IPR023271">
    <property type="entry name" value="Aquaporin-like"/>
</dbReference>
<keyword evidence="2" id="KW-0813">Transport</keyword>
<evidence type="ECO:0000313" key="8">
    <source>
        <dbReference type="EMBL" id="QHT23348.1"/>
    </source>
</evidence>
<accession>A0A6C0E3J7</accession>
<dbReference type="PRINTS" id="PR00783">
    <property type="entry name" value="MINTRINSICP"/>
</dbReference>
<dbReference type="AlphaFoldDB" id="A0A6C0E3J7"/>